<evidence type="ECO:0000256" key="1">
    <source>
        <dbReference type="ARBA" id="ARBA00004651"/>
    </source>
</evidence>
<sequence length="70" mass="7761">MHIETIWIVFAAVLLLIELWAINRVRKAEGKSSTKGVWMVVIVFVPLFGLIAWALAGPKHVAQNPHSSQA</sequence>
<evidence type="ECO:0000256" key="5">
    <source>
        <dbReference type="ARBA" id="ARBA00023136"/>
    </source>
</evidence>
<keyword evidence="5" id="KW-0472">Membrane</keyword>
<protein>
    <submittedName>
        <fullName evidence="7">Phospholipase_D-nuclease N-terminal</fullName>
    </submittedName>
</protein>
<evidence type="ECO:0000313" key="8">
    <source>
        <dbReference type="Proteomes" id="UP000199570"/>
    </source>
</evidence>
<evidence type="ECO:0000313" key="7">
    <source>
        <dbReference type="EMBL" id="SDQ76957.1"/>
    </source>
</evidence>
<keyword evidence="3" id="KW-0812">Transmembrane</keyword>
<dbReference type="RefSeq" id="WP_090320178.1">
    <property type="nucleotide sequence ID" value="NZ_FNKJ01000003.1"/>
</dbReference>
<dbReference type="GO" id="GO:0005886">
    <property type="term" value="C:plasma membrane"/>
    <property type="evidence" value="ECO:0007669"/>
    <property type="project" value="UniProtKB-SubCell"/>
</dbReference>
<dbReference type="OrthoDB" id="8455471at2"/>
<evidence type="ECO:0000256" key="2">
    <source>
        <dbReference type="ARBA" id="ARBA00022475"/>
    </source>
</evidence>
<evidence type="ECO:0000256" key="3">
    <source>
        <dbReference type="ARBA" id="ARBA00022692"/>
    </source>
</evidence>
<dbReference type="InterPro" id="IPR027379">
    <property type="entry name" value="CLS_N"/>
</dbReference>
<gene>
    <name evidence="7" type="ORF">SAMN04490195_1775</name>
</gene>
<accession>A0A1H1DKK0</accession>
<dbReference type="Pfam" id="PF13396">
    <property type="entry name" value="PLDc_N"/>
    <property type="match status" value="1"/>
</dbReference>
<name>A0A1H1DKK0_9PSED</name>
<organism evidence="7 8">
    <name type="scientific">Pseudomonas moorei</name>
    <dbReference type="NCBI Taxonomy" id="395599"/>
    <lineage>
        <taxon>Bacteria</taxon>
        <taxon>Pseudomonadati</taxon>
        <taxon>Pseudomonadota</taxon>
        <taxon>Gammaproteobacteria</taxon>
        <taxon>Pseudomonadales</taxon>
        <taxon>Pseudomonadaceae</taxon>
        <taxon>Pseudomonas</taxon>
    </lineage>
</organism>
<evidence type="ECO:0000256" key="4">
    <source>
        <dbReference type="ARBA" id="ARBA00022989"/>
    </source>
</evidence>
<proteinExistence type="predicted"/>
<evidence type="ECO:0000259" key="6">
    <source>
        <dbReference type="Pfam" id="PF13396"/>
    </source>
</evidence>
<dbReference type="EMBL" id="FNKJ01000003">
    <property type="protein sequence ID" value="SDQ76957.1"/>
    <property type="molecule type" value="Genomic_DNA"/>
</dbReference>
<keyword evidence="8" id="KW-1185">Reference proteome</keyword>
<feature type="domain" description="Cardiolipin synthase N-terminal" evidence="6">
    <location>
        <begin position="12"/>
        <end position="58"/>
    </location>
</feature>
<comment type="subcellular location">
    <subcellularLocation>
        <location evidence="1">Cell membrane</location>
        <topology evidence="1">Multi-pass membrane protein</topology>
    </subcellularLocation>
</comment>
<dbReference type="AlphaFoldDB" id="A0A1H1DKK0"/>
<keyword evidence="4" id="KW-1133">Transmembrane helix</keyword>
<reference evidence="8" key="1">
    <citation type="submission" date="2016-10" db="EMBL/GenBank/DDBJ databases">
        <authorList>
            <person name="Varghese N."/>
            <person name="Submissions S."/>
        </authorList>
    </citation>
    <scope>NUCLEOTIDE SEQUENCE [LARGE SCALE GENOMIC DNA]</scope>
    <source>
        <strain evidence="8">BS3775</strain>
    </source>
</reference>
<keyword evidence="2" id="KW-1003">Cell membrane</keyword>
<dbReference type="Proteomes" id="UP000199570">
    <property type="component" value="Unassembled WGS sequence"/>
</dbReference>